<feature type="compositionally biased region" description="Basic and acidic residues" evidence="1">
    <location>
        <begin position="35"/>
        <end position="69"/>
    </location>
</feature>
<dbReference type="EMBL" id="CP023563">
    <property type="protein sequence ID" value="ATG50908.1"/>
    <property type="molecule type" value="Genomic_DNA"/>
</dbReference>
<dbReference type="Proteomes" id="UP000218165">
    <property type="component" value="Chromosome"/>
</dbReference>
<name>A0A291GL43_9MICO</name>
<evidence type="ECO:0000256" key="1">
    <source>
        <dbReference type="SAM" id="MobiDB-lite"/>
    </source>
</evidence>
<reference evidence="3" key="1">
    <citation type="submission" date="2017-09" db="EMBL/GenBank/DDBJ databases">
        <title>Brachybacterium sp. VM2412.</title>
        <authorList>
            <person name="Tak E.J."/>
            <person name="Bae J.-W."/>
        </authorList>
    </citation>
    <scope>NUCLEOTIDE SEQUENCE [LARGE SCALE GENOMIC DNA]</scope>
    <source>
        <strain evidence="3">VM2412</strain>
    </source>
</reference>
<dbReference type="RefSeq" id="WP_096802046.1">
    <property type="nucleotide sequence ID" value="NZ_CP023563.1"/>
</dbReference>
<keyword evidence="3" id="KW-1185">Reference proteome</keyword>
<protein>
    <submittedName>
        <fullName evidence="2">Uncharacterized protein</fullName>
    </submittedName>
</protein>
<feature type="region of interest" description="Disordered" evidence="1">
    <location>
        <begin position="1"/>
        <end position="69"/>
    </location>
</feature>
<feature type="compositionally biased region" description="Basic and acidic residues" evidence="1">
    <location>
        <begin position="7"/>
        <end position="25"/>
    </location>
</feature>
<dbReference type="OrthoDB" id="4794377at2"/>
<evidence type="ECO:0000313" key="3">
    <source>
        <dbReference type="Proteomes" id="UP000218165"/>
    </source>
</evidence>
<dbReference type="AlphaFoldDB" id="A0A291GL43"/>
<proteinExistence type="predicted"/>
<sequence length="69" mass="7686">MTSTPMDHPEDDAHPHAEDQGEKSPDSTSEQQDLVDERTKELSEREAAQHDGIIEAQEDEKRDAGGYGH</sequence>
<accession>A0A291GL43</accession>
<organism evidence="2 3">
    <name type="scientific">Brachybacterium vulturis</name>
    <dbReference type="NCBI Taxonomy" id="2017484"/>
    <lineage>
        <taxon>Bacteria</taxon>
        <taxon>Bacillati</taxon>
        <taxon>Actinomycetota</taxon>
        <taxon>Actinomycetes</taxon>
        <taxon>Micrococcales</taxon>
        <taxon>Dermabacteraceae</taxon>
        <taxon>Brachybacterium</taxon>
    </lineage>
</organism>
<dbReference type="KEGG" id="brz:CFK38_04715"/>
<evidence type="ECO:0000313" key="2">
    <source>
        <dbReference type="EMBL" id="ATG50908.1"/>
    </source>
</evidence>
<gene>
    <name evidence="2" type="ORF">CFK38_04715</name>
</gene>